<accession>A0A5J4K0R9</accession>
<dbReference type="Proteomes" id="UP000334820">
    <property type="component" value="Unassembled WGS sequence"/>
</dbReference>
<keyword evidence="2" id="KW-1185">Reference proteome</keyword>
<gene>
    <name evidence="1" type="ORF">KTAU_13750</name>
</gene>
<comment type="caution">
    <text evidence="1">The sequence shown here is derived from an EMBL/GenBank/DDBJ whole genome shotgun (WGS) entry which is preliminary data.</text>
</comment>
<reference evidence="1 2" key="1">
    <citation type="journal article" date="2019" name="Int. J. Syst. Evol. Microbiol.">
        <title>Thermogemmatispora aurantia sp. nov. and Thermogemmatispora argillosa sp. nov., within the class Ktedonobacteria, and emended description of the genus Thermogemmatispora.</title>
        <authorList>
            <person name="Zheng Y."/>
            <person name="Wang C.M."/>
            <person name="Sakai Y."/>
            <person name="Abe K."/>
            <person name="Yokota A."/>
            <person name="Yabe S."/>
        </authorList>
    </citation>
    <scope>NUCLEOTIDE SEQUENCE [LARGE SCALE GENOMIC DNA]</scope>
    <source>
        <strain evidence="1 2">A1-2</strain>
    </source>
</reference>
<sequence>MAQRYVVGLRLRPGWGEMEVWREEEAETPEEAVRQVLRRVGVARCCEAVVYWGGGWMRWFVEGLAVESGDAER</sequence>
<dbReference type="EMBL" id="BKZV01000001">
    <property type="protein sequence ID" value="GER82738.1"/>
    <property type="molecule type" value="Genomic_DNA"/>
</dbReference>
<name>A0A5J4K0R9_9CHLR</name>
<organism evidence="1 2">
    <name type="scientific">Thermogemmatispora aurantia</name>
    <dbReference type="NCBI Taxonomy" id="2045279"/>
    <lineage>
        <taxon>Bacteria</taxon>
        <taxon>Bacillati</taxon>
        <taxon>Chloroflexota</taxon>
        <taxon>Ktedonobacteria</taxon>
        <taxon>Thermogemmatisporales</taxon>
        <taxon>Thermogemmatisporaceae</taxon>
        <taxon>Thermogemmatispora</taxon>
    </lineage>
</organism>
<evidence type="ECO:0000313" key="1">
    <source>
        <dbReference type="EMBL" id="GER82738.1"/>
    </source>
</evidence>
<proteinExistence type="predicted"/>
<dbReference type="AlphaFoldDB" id="A0A5J4K0R9"/>
<protein>
    <submittedName>
        <fullName evidence="1">Uncharacterized protein</fullName>
    </submittedName>
</protein>
<evidence type="ECO:0000313" key="2">
    <source>
        <dbReference type="Proteomes" id="UP000334820"/>
    </source>
</evidence>